<dbReference type="GO" id="GO:0042597">
    <property type="term" value="C:periplasmic space"/>
    <property type="evidence" value="ECO:0007669"/>
    <property type="project" value="UniProtKB-SubCell"/>
</dbReference>
<evidence type="ECO:0000259" key="8">
    <source>
        <dbReference type="PROSITE" id="PS50914"/>
    </source>
</evidence>
<dbReference type="RefSeq" id="WP_051984753.1">
    <property type="nucleotide sequence ID" value="NZ_CCCS020000030.1"/>
</dbReference>
<organism evidence="9">
    <name type="scientific">Acidithiobacillus ferrivorans</name>
    <dbReference type="NCBI Taxonomy" id="160808"/>
    <lineage>
        <taxon>Bacteria</taxon>
        <taxon>Pseudomonadati</taxon>
        <taxon>Pseudomonadota</taxon>
        <taxon>Acidithiobacillia</taxon>
        <taxon>Acidithiobacillales</taxon>
        <taxon>Acidithiobacillaceae</taxon>
        <taxon>Acidithiobacillus</taxon>
    </lineage>
</organism>
<protein>
    <recommendedName>
        <fullName evidence="5">Osmotically-inducible protein Y</fullName>
    </recommendedName>
</protein>
<keyword evidence="3" id="KW-0677">Repeat</keyword>
<dbReference type="InterPro" id="IPR051686">
    <property type="entry name" value="Lipoprotein_DolP"/>
</dbReference>
<keyword evidence="2 7" id="KW-0732">Signal</keyword>
<evidence type="ECO:0000256" key="6">
    <source>
        <dbReference type="SAM" id="MobiDB-lite"/>
    </source>
</evidence>
<proteinExistence type="predicted"/>
<feature type="domain" description="BON" evidence="8">
    <location>
        <begin position="61"/>
        <end position="129"/>
    </location>
</feature>
<keyword evidence="13" id="KW-1185">Reference proteome</keyword>
<reference evidence="9" key="1">
    <citation type="submission" date="2014-03" db="EMBL/GenBank/DDBJ databases">
        <authorList>
            <person name="Genoscope - CEA"/>
        </authorList>
    </citation>
    <scope>NUCLEOTIDE SEQUENCE [LARGE SCALE GENOMIC DNA]</scope>
    <source>
        <strain evidence="9">CF27</strain>
    </source>
</reference>
<dbReference type="Gene3D" id="3.30.1340.30">
    <property type="match status" value="1"/>
</dbReference>
<keyword evidence="4" id="KW-0574">Periplasm</keyword>
<reference evidence="11 13" key="4">
    <citation type="submission" date="2017-03" db="EMBL/GenBank/DDBJ databases">
        <authorList>
            <person name="Regsiter A."/>
            <person name="William W."/>
        </authorList>
    </citation>
    <scope>NUCLEOTIDE SEQUENCE [LARGE SCALE GENOMIC DNA]</scope>
    <source>
        <strain evidence="11">PRJEB5721</strain>
    </source>
</reference>
<feature type="chain" id="PRO_5010401888" description="Osmotically-inducible protein Y" evidence="7">
    <location>
        <begin position="27"/>
        <end position="131"/>
    </location>
</feature>
<dbReference type="PANTHER" id="PTHR34606:SF16">
    <property type="entry name" value="BON DOMAIN-CONTAINING PROTEIN"/>
    <property type="match status" value="1"/>
</dbReference>
<dbReference type="Pfam" id="PF04972">
    <property type="entry name" value="BON"/>
    <property type="match status" value="1"/>
</dbReference>
<comment type="subcellular location">
    <subcellularLocation>
        <location evidence="1">Periplasm</location>
    </subcellularLocation>
</comment>
<name>A0A060UTJ7_9PROT</name>
<reference evidence="9" key="2">
    <citation type="submission" date="2014-07" db="EMBL/GenBank/DDBJ databases">
        <title>Initial genome analysis of the psychrotolerant acidophile Acidithiobacillus ferrivorans CF27: insights into iron and sulfur oxidation pathways and into biofilm formation.</title>
        <authorList>
            <person name="Talla E."/>
            <person name="Hedrich S."/>
            <person name="Mangenot S."/>
            <person name="Ji B."/>
            <person name="Johnson D.B."/>
            <person name="Barbe V."/>
            <person name="Bonnefoy V."/>
        </authorList>
    </citation>
    <scope>NUCLEOTIDE SEQUENCE [LARGE SCALE GENOMIC DNA]</scope>
    <source>
        <strain evidence="9">CF27</strain>
    </source>
</reference>
<evidence type="ECO:0000313" key="9">
    <source>
        <dbReference type="EMBL" id="CDQ09889.1"/>
    </source>
</evidence>
<evidence type="ECO:0000256" key="2">
    <source>
        <dbReference type="ARBA" id="ARBA00022729"/>
    </source>
</evidence>
<feature type="region of interest" description="Disordered" evidence="6">
    <location>
        <begin position="35"/>
        <end position="55"/>
    </location>
</feature>
<evidence type="ECO:0000256" key="5">
    <source>
        <dbReference type="ARBA" id="ARBA00070588"/>
    </source>
</evidence>
<evidence type="ECO:0000256" key="3">
    <source>
        <dbReference type="ARBA" id="ARBA00022737"/>
    </source>
</evidence>
<dbReference type="FunFam" id="3.30.1340.30:FF:000001">
    <property type="entry name" value="Molecular chaperone OsmY"/>
    <property type="match status" value="1"/>
</dbReference>
<dbReference type="EMBL" id="CCCS020000030">
    <property type="protein sequence ID" value="CDQ09889.1"/>
    <property type="molecule type" value="Genomic_DNA"/>
</dbReference>
<sequence length="131" mass="13710">MSTNISCKKLVPIVGCFLCLTAAVDANGQAAGYGTTSGQTPAMAQQKQMPSKNGSVGSYMDSAVITTKVKAMLMKDEMLKSLNIHVDTKQGAVTLTGTVKNMKESENAVRIAAAVGGVKMVKNDLKIKNNA</sequence>
<gene>
    <name evidence="11" type="ORF">AFERRI_30284</name>
    <name evidence="9" type="ORF">AFERRI_360005</name>
    <name evidence="10" type="ORF">BBC27_05605</name>
</gene>
<dbReference type="AlphaFoldDB" id="A0A060UTJ7"/>
<feature type="signal peptide" evidence="7">
    <location>
        <begin position="1"/>
        <end position="26"/>
    </location>
</feature>
<dbReference type="EMBL" id="MASQ01000029">
    <property type="protein sequence ID" value="OCB03931.1"/>
    <property type="molecule type" value="Genomic_DNA"/>
</dbReference>
<accession>A0A060UTJ7</accession>
<evidence type="ECO:0000256" key="7">
    <source>
        <dbReference type="SAM" id="SignalP"/>
    </source>
</evidence>
<dbReference type="Proteomes" id="UP000093129">
    <property type="component" value="Unassembled WGS sequence"/>
</dbReference>
<evidence type="ECO:0000313" key="11">
    <source>
        <dbReference type="EMBL" id="SMH66552.1"/>
    </source>
</evidence>
<evidence type="ECO:0000256" key="4">
    <source>
        <dbReference type="ARBA" id="ARBA00022764"/>
    </source>
</evidence>
<dbReference type="Proteomes" id="UP000193925">
    <property type="component" value="Chromosome AFERRI"/>
</dbReference>
<evidence type="ECO:0000256" key="1">
    <source>
        <dbReference type="ARBA" id="ARBA00004418"/>
    </source>
</evidence>
<reference evidence="10 12" key="3">
    <citation type="submission" date="2016-07" db="EMBL/GenBank/DDBJ databases">
        <title>Draft genome of a psychrotolerant acidophile Acidithiobacillus ferrivorans strain YL15.</title>
        <authorList>
            <person name="Peng T."/>
            <person name="Ma L."/>
            <person name="Nan M."/>
            <person name="An N."/>
            <person name="Wang M."/>
            <person name="Qiu G."/>
            <person name="Zeng W."/>
        </authorList>
    </citation>
    <scope>NUCLEOTIDE SEQUENCE [LARGE SCALE GENOMIC DNA]</scope>
    <source>
        <strain evidence="10 12">YL15</strain>
    </source>
</reference>
<dbReference type="InterPro" id="IPR007055">
    <property type="entry name" value="BON_dom"/>
</dbReference>
<dbReference type="InterPro" id="IPR014004">
    <property type="entry name" value="Transpt-assoc_nodulatn_dom_bac"/>
</dbReference>
<dbReference type="SMART" id="SM00749">
    <property type="entry name" value="BON"/>
    <property type="match status" value="1"/>
</dbReference>
<evidence type="ECO:0000313" key="13">
    <source>
        <dbReference type="Proteomes" id="UP000193925"/>
    </source>
</evidence>
<evidence type="ECO:0000313" key="12">
    <source>
        <dbReference type="Proteomes" id="UP000093129"/>
    </source>
</evidence>
<evidence type="ECO:0000313" key="10">
    <source>
        <dbReference type="EMBL" id="OCB03931.1"/>
    </source>
</evidence>
<dbReference type="PROSITE" id="PS50914">
    <property type="entry name" value="BON"/>
    <property type="match status" value="1"/>
</dbReference>
<dbReference type="EMBL" id="LT841305">
    <property type="protein sequence ID" value="SMH66552.1"/>
    <property type="molecule type" value="Genomic_DNA"/>
</dbReference>
<dbReference type="PANTHER" id="PTHR34606">
    <property type="entry name" value="BON DOMAIN-CONTAINING PROTEIN"/>
    <property type="match status" value="1"/>
</dbReference>